<protein>
    <submittedName>
        <fullName evidence="1">Uncharacterized protein</fullName>
    </submittedName>
</protein>
<proteinExistence type="predicted"/>
<gene>
    <name evidence="1" type="ORF">PSON_ATCC_30995.1.T1160113</name>
</gene>
<evidence type="ECO:0000313" key="1">
    <source>
        <dbReference type="EMBL" id="CAD8118204.1"/>
    </source>
</evidence>
<organism evidence="1 2">
    <name type="scientific">Paramecium sonneborni</name>
    <dbReference type="NCBI Taxonomy" id="65129"/>
    <lineage>
        <taxon>Eukaryota</taxon>
        <taxon>Sar</taxon>
        <taxon>Alveolata</taxon>
        <taxon>Ciliophora</taxon>
        <taxon>Intramacronucleata</taxon>
        <taxon>Oligohymenophorea</taxon>
        <taxon>Peniculida</taxon>
        <taxon>Parameciidae</taxon>
        <taxon>Paramecium</taxon>
    </lineage>
</organism>
<comment type="caution">
    <text evidence="1">The sequence shown here is derived from an EMBL/GenBank/DDBJ whole genome shotgun (WGS) entry which is preliminary data.</text>
</comment>
<dbReference type="EMBL" id="CAJJDN010000116">
    <property type="protein sequence ID" value="CAD8118204.1"/>
    <property type="molecule type" value="Genomic_DNA"/>
</dbReference>
<sequence length="76" mass="9127">MGRIGKKQKNMLVQEVEHKLGLMLRNFSIDLRKNLINNLMGLRVQKLSKFLRIKCFINILKENQFKKNRKTTLQWV</sequence>
<dbReference type="Proteomes" id="UP000692954">
    <property type="component" value="Unassembled WGS sequence"/>
</dbReference>
<reference evidence="1" key="1">
    <citation type="submission" date="2021-01" db="EMBL/GenBank/DDBJ databases">
        <authorList>
            <consortium name="Genoscope - CEA"/>
            <person name="William W."/>
        </authorList>
    </citation>
    <scope>NUCLEOTIDE SEQUENCE</scope>
</reference>
<name>A0A8S1QTQ5_9CILI</name>
<evidence type="ECO:0000313" key="2">
    <source>
        <dbReference type="Proteomes" id="UP000692954"/>
    </source>
</evidence>
<accession>A0A8S1QTQ5</accession>
<dbReference type="AlphaFoldDB" id="A0A8S1QTQ5"/>
<keyword evidence="2" id="KW-1185">Reference proteome</keyword>